<comment type="caution">
    <text evidence="1">The sequence shown here is derived from an EMBL/GenBank/DDBJ whole genome shotgun (WGS) entry which is preliminary data.</text>
</comment>
<dbReference type="EMBL" id="PKPP01000585">
    <property type="protein sequence ID" value="PWA90952.1"/>
    <property type="molecule type" value="Genomic_DNA"/>
</dbReference>
<evidence type="ECO:0000313" key="2">
    <source>
        <dbReference type="Proteomes" id="UP000245207"/>
    </source>
</evidence>
<sequence length="207" mass="22940">MVSYENQVGNSDLRLSATTQNIFSYENPKVENCDEMPVGIIRGPAGIVQTTNIRKTTDIQEVVNDEMRVGITQEYIRKVVHDVGEDSDFNSGPWIRAVEYMKSDGGIMIGYFANVNKFLKKGKLEKAIGIIKSCTPNILGDLAVTLKDVSGFISANEHSTSAVRKKTVTYPFGSADFTLATTKNYSKHPRRNVAGSCTSLFIKMHYD</sequence>
<gene>
    <name evidence="1" type="ORF">CTI12_AA094690</name>
</gene>
<name>A0A2U1PZ22_ARTAN</name>
<dbReference type="OrthoDB" id="550780at2759"/>
<dbReference type="GO" id="GO:0000725">
    <property type="term" value="P:recombinational repair"/>
    <property type="evidence" value="ECO:0007669"/>
    <property type="project" value="InterPro"/>
</dbReference>
<dbReference type="AlphaFoldDB" id="A0A2U1PZ22"/>
<dbReference type="InterPro" id="IPR028045">
    <property type="entry name" value="HROB"/>
</dbReference>
<organism evidence="1 2">
    <name type="scientific">Artemisia annua</name>
    <name type="common">Sweet wormwood</name>
    <dbReference type="NCBI Taxonomy" id="35608"/>
    <lineage>
        <taxon>Eukaryota</taxon>
        <taxon>Viridiplantae</taxon>
        <taxon>Streptophyta</taxon>
        <taxon>Embryophyta</taxon>
        <taxon>Tracheophyta</taxon>
        <taxon>Spermatophyta</taxon>
        <taxon>Magnoliopsida</taxon>
        <taxon>eudicotyledons</taxon>
        <taxon>Gunneridae</taxon>
        <taxon>Pentapetalae</taxon>
        <taxon>asterids</taxon>
        <taxon>campanulids</taxon>
        <taxon>Asterales</taxon>
        <taxon>Asteraceae</taxon>
        <taxon>Asteroideae</taxon>
        <taxon>Anthemideae</taxon>
        <taxon>Artemisiinae</taxon>
        <taxon>Artemisia</taxon>
    </lineage>
</organism>
<evidence type="ECO:0000313" key="1">
    <source>
        <dbReference type="EMBL" id="PWA90952.1"/>
    </source>
</evidence>
<dbReference type="Proteomes" id="UP000245207">
    <property type="component" value="Unassembled WGS sequence"/>
</dbReference>
<protein>
    <submittedName>
        <fullName evidence="1">Uncharacterized protein</fullName>
    </submittedName>
</protein>
<reference evidence="1 2" key="1">
    <citation type="journal article" date="2018" name="Mol. Plant">
        <title>The genome of Artemisia annua provides insight into the evolution of Asteraceae family and artemisinin biosynthesis.</title>
        <authorList>
            <person name="Shen Q."/>
            <person name="Zhang L."/>
            <person name="Liao Z."/>
            <person name="Wang S."/>
            <person name="Yan T."/>
            <person name="Shi P."/>
            <person name="Liu M."/>
            <person name="Fu X."/>
            <person name="Pan Q."/>
            <person name="Wang Y."/>
            <person name="Lv Z."/>
            <person name="Lu X."/>
            <person name="Zhang F."/>
            <person name="Jiang W."/>
            <person name="Ma Y."/>
            <person name="Chen M."/>
            <person name="Hao X."/>
            <person name="Li L."/>
            <person name="Tang Y."/>
            <person name="Lv G."/>
            <person name="Zhou Y."/>
            <person name="Sun X."/>
            <person name="Brodelius P.E."/>
            <person name="Rose J.K.C."/>
            <person name="Tang K."/>
        </authorList>
    </citation>
    <scope>NUCLEOTIDE SEQUENCE [LARGE SCALE GENOMIC DNA]</scope>
    <source>
        <strain evidence="2">cv. Huhao1</strain>
        <tissue evidence="1">Leaf</tissue>
    </source>
</reference>
<proteinExistence type="predicted"/>
<accession>A0A2U1PZ22</accession>
<dbReference type="PANTHER" id="PTHR14523:SF1">
    <property type="entry name" value="HOMOLOGOUS RECOMBINATION OB-FOLD PROTEIN"/>
    <property type="match status" value="1"/>
</dbReference>
<keyword evidence="2" id="KW-1185">Reference proteome</keyword>
<dbReference type="PANTHER" id="PTHR14523">
    <property type="entry name" value="UNCHARACTERIZED PROTEIN C17ORF53 HOMOLOG"/>
    <property type="match status" value="1"/>
</dbReference>